<name>A0ABW7CH45_9CYAN</name>
<comment type="caution">
    <text evidence="1">The sequence shown here is derived from an EMBL/GenBank/DDBJ whole genome shotgun (WGS) entry which is preliminary data.</text>
</comment>
<organism evidence="1 2">
    <name type="scientific">Limnothrix redekei LRLZ20PSL1</name>
    <dbReference type="NCBI Taxonomy" id="3112953"/>
    <lineage>
        <taxon>Bacteria</taxon>
        <taxon>Bacillati</taxon>
        <taxon>Cyanobacteriota</taxon>
        <taxon>Cyanophyceae</taxon>
        <taxon>Pseudanabaenales</taxon>
        <taxon>Pseudanabaenaceae</taxon>
        <taxon>Limnothrix</taxon>
    </lineage>
</organism>
<sequence length="43" mass="4406">MACASMGLLGFQERRQGILQAAHGAGPRAIAQVSLSVPRDAIG</sequence>
<keyword evidence="2" id="KW-1185">Reference proteome</keyword>
<dbReference type="Proteomes" id="UP001604335">
    <property type="component" value="Unassembled WGS sequence"/>
</dbReference>
<accession>A0ABW7CH45</accession>
<evidence type="ECO:0000313" key="1">
    <source>
        <dbReference type="EMBL" id="MFG3819378.1"/>
    </source>
</evidence>
<reference evidence="2" key="1">
    <citation type="journal article" date="2024" name="Algal Res.">
        <title>Biochemical, toxicological and genomic investigation of a high-biomass producing Limnothrix strain isolated from Italian shallow drinking water reservoir.</title>
        <authorList>
            <person name="Simonazzi M."/>
            <person name="Shishido T.K."/>
            <person name="Delbaje E."/>
            <person name="Wahlsten M."/>
            <person name="Fewer D.P."/>
            <person name="Sivonen K."/>
            <person name="Pezzolesi L."/>
            <person name="Pistocchi R."/>
        </authorList>
    </citation>
    <scope>NUCLEOTIDE SEQUENCE [LARGE SCALE GENOMIC DNA]</scope>
    <source>
        <strain evidence="2">LRLZ20PSL1</strain>
    </source>
</reference>
<proteinExistence type="predicted"/>
<gene>
    <name evidence="1" type="ORF">VPK24_17160</name>
</gene>
<dbReference type="RefSeq" id="WP_393015251.1">
    <property type="nucleotide sequence ID" value="NZ_JAZAQF010000089.1"/>
</dbReference>
<evidence type="ECO:0000313" key="2">
    <source>
        <dbReference type="Proteomes" id="UP001604335"/>
    </source>
</evidence>
<protein>
    <submittedName>
        <fullName evidence="1">Uncharacterized protein</fullName>
    </submittedName>
</protein>
<dbReference type="EMBL" id="JAZAQF010000089">
    <property type="protein sequence ID" value="MFG3819378.1"/>
    <property type="molecule type" value="Genomic_DNA"/>
</dbReference>